<accession>A0ABQ9G1D1</accession>
<evidence type="ECO:0000256" key="1">
    <source>
        <dbReference type="SAM" id="MobiDB-lite"/>
    </source>
</evidence>
<comment type="caution">
    <text evidence="2">The sequence shown here is derived from an EMBL/GenBank/DDBJ whole genome shotgun (WGS) entry which is preliminary data.</text>
</comment>
<reference evidence="2 3" key="1">
    <citation type="submission" date="2022-12" db="EMBL/GenBank/DDBJ databases">
        <title>Chromosome-level genome of Tegillarca granosa.</title>
        <authorList>
            <person name="Kim J."/>
        </authorList>
    </citation>
    <scope>NUCLEOTIDE SEQUENCE [LARGE SCALE GENOMIC DNA]</scope>
    <source>
        <strain evidence="2">Teg-2019</strain>
        <tissue evidence="2">Adductor muscle</tissue>
    </source>
</reference>
<feature type="region of interest" description="Disordered" evidence="1">
    <location>
        <begin position="23"/>
        <end position="83"/>
    </location>
</feature>
<proteinExistence type="predicted"/>
<protein>
    <submittedName>
        <fullName evidence="2">Uncharacterized protein</fullName>
    </submittedName>
</protein>
<dbReference type="Proteomes" id="UP001217089">
    <property type="component" value="Unassembled WGS sequence"/>
</dbReference>
<feature type="compositionally biased region" description="Basic residues" evidence="1">
    <location>
        <begin position="23"/>
        <end position="39"/>
    </location>
</feature>
<name>A0ABQ9G1D1_TEGGR</name>
<organism evidence="2 3">
    <name type="scientific">Tegillarca granosa</name>
    <name type="common">Malaysian cockle</name>
    <name type="synonym">Anadara granosa</name>
    <dbReference type="NCBI Taxonomy" id="220873"/>
    <lineage>
        <taxon>Eukaryota</taxon>
        <taxon>Metazoa</taxon>
        <taxon>Spiralia</taxon>
        <taxon>Lophotrochozoa</taxon>
        <taxon>Mollusca</taxon>
        <taxon>Bivalvia</taxon>
        <taxon>Autobranchia</taxon>
        <taxon>Pteriomorphia</taxon>
        <taxon>Arcoida</taxon>
        <taxon>Arcoidea</taxon>
        <taxon>Arcidae</taxon>
        <taxon>Tegillarca</taxon>
    </lineage>
</organism>
<sequence length="83" mass="9110">MLIFCKSRHGVFVRHDKLILDKKRRGSRKRAKDSVKRHSMGQLSGSNPNLSSSRSPGTSSMTSPTGSSSFMKPTSSSSAKKNR</sequence>
<keyword evidence="3" id="KW-1185">Reference proteome</keyword>
<dbReference type="EMBL" id="JARBDR010000018">
    <property type="protein sequence ID" value="KAJ8321765.1"/>
    <property type="molecule type" value="Genomic_DNA"/>
</dbReference>
<evidence type="ECO:0000313" key="3">
    <source>
        <dbReference type="Proteomes" id="UP001217089"/>
    </source>
</evidence>
<evidence type="ECO:0000313" key="2">
    <source>
        <dbReference type="EMBL" id="KAJ8321765.1"/>
    </source>
</evidence>
<feature type="compositionally biased region" description="Low complexity" evidence="1">
    <location>
        <begin position="43"/>
        <end position="83"/>
    </location>
</feature>
<gene>
    <name evidence="2" type="ORF">KUTeg_000236</name>
</gene>